<dbReference type="PANTHER" id="PTHR47151:SF2">
    <property type="entry name" value="AMINO ACID BINDING PROTEIN"/>
    <property type="match status" value="1"/>
</dbReference>
<sequence length="373" mass="39210">MRSVLLAGLALGVLTSGPALAQVKIGVGAPITGNSAAFGAQLKNGTAQAVEDFNKAGGINGQKVEMTVGDDASDPKQGVSVANKFASDKVKFVVGHFNSGVSIPASDVYADAGIVEITPASTNVKFTERGLWNTFRTCGRDDQQGAVAGDYLATKFKGKKVAFVHDKTPYGKGLADETLKAFKAKGGKETLYEGVNPGEKDYSALVSKLKQNGVDIVYFGGYYTEAGLIIRQMRDQGLKAPMMGGDGMVDRELVAIAGPAAEGTLTTFPPDARKNPAAKDAVAAFKAKGIDPEAYTLYAYAAAQIFKQAAEGAKSLDGKKIAAYMHEGKPFQTVLGPISLDKKGDITKPDYVIYEWKKGADGQIGYAGNELTQ</sequence>
<dbReference type="CDD" id="cd06342">
    <property type="entry name" value="PBP1_ABC_LIVBP-like"/>
    <property type="match status" value="1"/>
</dbReference>
<proteinExistence type="inferred from homology"/>
<feature type="domain" description="Leucine-binding protein" evidence="6">
    <location>
        <begin position="22"/>
        <end position="359"/>
    </location>
</feature>
<evidence type="ECO:0000259" key="6">
    <source>
        <dbReference type="Pfam" id="PF13458"/>
    </source>
</evidence>
<gene>
    <name evidence="7" type="ORF">QO016_002383</name>
</gene>
<evidence type="ECO:0000256" key="2">
    <source>
        <dbReference type="ARBA" id="ARBA00022448"/>
    </source>
</evidence>
<comment type="similarity">
    <text evidence="1">Belongs to the leucine-binding protein family.</text>
</comment>
<evidence type="ECO:0000256" key="5">
    <source>
        <dbReference type="SAM" id="SignalP"/>
    </source>
</evidence>
<name>A0ABU0HN12_9HYPH</name>
<organism evidence="7 8">
    <name type="scientific">Methylobacterium persicinum</name>
    <dbReference type="NCBI Taxonomy" id="374426"/>
    <lineage>
        <taxon>Bacteria</taxon>
        <taxon>Pseudomonadati</taxon>
        <taxon>Pseudomonadota</taxon>
        <taxon>Alphaproteobacteria</taxon>
        <taxon>Hyphomicrobiales</taxon>
        <taxon>Methylobacteriaceae</taxon>
        <taxon>Methylobacterium</taxon>
    </lineage>
</organism>
<feature type="chain" id="PRO_5047257531" evidence="5">
    <location>
        <begin position="22"/>
        <end position="373"/>
    </location>
</feature>
<dbReference type="InterPro" id="IPR028082">
    <property type="entry name" value="Peripla_BP_I"/>
</dbReference>
<dbReference type="EMBL" id="JAUSVV010000004">
    <property type="protein sequence ID" value="MDQ0442886.1"/>
    <property type="molecule type" value="Genomic_DNA"/>
</dbReference>
<dbReference type="SUPFAM" id="SSF53822">
    <property type="entry name" value="Periplasmic binding protein-like I"/>
    <property type="match status" value="1"/>
</dbReference>
<dbReference type="Pfam" id="PF13458">
    <property type="entry name" value="Peripla_BP_6"/>
    <property type="match status" value="1"/>
</dbReference>
<dbReference type="PRINTS" id="PR00337">
    <property type="entry name" value="LEUILEVALBP"/>
</dbReference>
<evidence type="ECO:0000256" key="3">
    <source>
        <dbReference type="ARBA" id="ARBA00022729"/>
    </source>
</evidence>
<reference evidence="7 8" key="1">
    <citation type="submission" date="2023-07" db="EMBL/GenBank/DDBJ databases">
        <title>Genomic Encyclopedia of Type Strains, Phase IV (KMG-IV): sequencing the most valuable type-strain genomes for metagenomic binning, comparative biology and taxonomic classification.</title>
        <authorList>
            <person name="Goeker M."/>
        </authorList>
    </citation>
    <scope>NUCLEOTIDE SEQUENCE [LARGE SCALE GENOMIC DNA]</scope>
    <source>
        <strain evidence="7 8">DSM 19562</strain>
    </source>
</reference>
<comment type="caution">
    <text evidence="7">The sequence shown here is derived from an EMBL/GenBank/DDBJ whole genome shotgun (WGS) entry which is preliminary data.</text>
</comment>
<protein>
    <submittedName>
        <fullName evidence="7">Branched-chain amino acid transport system substrate-binding protein</fullName>
    </submittedName>
</protein>
<evidence type="ECO:0000313" key="7">
    <source>
        <dbReference type="EMBL" id="MDQ0442886.1"/>
    </source>
</evidence>
<evidence type="ECO:0000256" key="1">
    <source>
        <dbReference type="ARBA" id="ARBA00010062"/>
    </source>
</evidence>
<dbReference type="InterPro" id="IPR028081">
    <property type="entry name" value="Leu-bd"/>
</dbReference>
<dbReference type="PANTHER" id="PTHR47151">
    <property type="entry name" value="LEU/ILE/VAL-BINDING ABC TRANSPORTER SUBUNIT"/>
    <property type="match status" value="1"/>
</dbReference>
<keyword evidence="8" id="KW-1185">Reference proteome</keyword>
<accession>A0ABU0HN12</accession>
<keyword evidence="4" id="KW-0029">Amino-acid transport</keyword>
<keyword evidence="2" id="KW-0813">Transport</keyword>
<feature type="signal peptide" evidence="5">
    <location>
        <begin position="1"/>
        <end position="21"/>
    </location>
</feature>
<dbReference type="Proteomes" id="UP001236369">
    <property type="component" value="Unassembled WGS sequence"/>
</dbReference>
<dbReference type="Gene3D" id="3.40.50.2300">
    <property type="match status" value="2"/>
</dbReference>
<keyword evidence="3 5" id="KW-0732">Signal</keyword>
<dbReference type="RefSeq" id="WP_238248269.1">
    <property type="nucleotide sequence ID" value="NZ_BPQX01000016.1"/>
</dbReference>
<dbReference type="InterPro" id="IPR000709">
    <property type="entry name" value="Leu_Ile_Val-bd"/>
</dbReference>
<evidence type="ECO:0000313" key="8">
    <source>
        <dbReference type="Proteomes" id="UP001236369"/>
    </source>
</evidence>
<evidence type="ECO:0000256" key="4">
    <source>
        <dbReference type="ARBA" id="ARBA00022970"/>
    </source>
</evidence>